<keyword evidence="2" id="KW-0472">Membrane</keyword>
<dbReference type="PANTHER" id="PTHR30329">
    <property type="entry name" value="STATOR ELEMENT OF FLAGELLAR MOTOR COMPLEX"/>
    <property type="match status" value="1"/>
</dbReference>
<comment type="caution">
    <text evidence="5">The sequence shown here is derived from an EMBL/GenBank/DDBJ whole genome shotgun (WGS) entry which is preliminary data.</text>
</comment>
<dbReference type="InterPro" id="IPR006665">
    <property type="entry name" value="OmpA-like"/>
</dbReference>
<dbReference type="InterPro" id="IPR006664">
    <property type="entry name" value="OMP_bac"/>
</dbReference>
<dbReference type="AlphaFoldDB" id="A0A1J5RKK1"/>
<feature type="domain" description="OmpA-like" evidence="4">
    <location>
        <begin position="94"/>
        <end position="225"/>
    </location>
</feature>
<evidence type="ECO:0000256" key="3">
    <source>
        <dbReference type="ARBA" id="ARBA00023237"/>
    </source>
</evidence>
<dbReference type="PRINTS" id="PR01023">
    <property type="entry name" value="NAFLGMOTY"/>
</dbReference>
<dbReference type="PROSITE" id="PS51123">
    <property type="entry name" value="OMPA_2"/>
    <property type="match status" value="1"/>
</dbReference>
<evidence type="ECO:0000259" key="4">
    <source>
        <dbReference type="PROSITE" id="PS51123"/>
    </source>
</evidence>
<dbReference type="EMBL" id="MLJW01000230">
    <property type="protein sequence ID" value="OIQ92495.1"/>
    <property type="molecule type" value="Genomic_DNA"/>
</dbReference>
<dbReference type="PRINTS" id="PR01021">
    <property type="entry name" value="OMPADOMAIN"/>
</dbReference>
<dbReference type="InterPro" id="IPR036737">
    <property type="entry name" value="OmpA-like_sf"/>
</dbReference>
<dbReference type="GO" id="GO:0009279">
    <property type="term" value="C:cell outer membrane"/>
    <property type="evidence" value="ECO:0007669"/>
    <property type="project" value="UniProtKB-SubCell"/>
</dbReference>
<dbReference type="SUPFAM" id="SSF103088">
    <property type="entry name" value="OmpA-like"/>
    <property type="match status" value="1"/>
</dbReference>
<evidence type="ECO:0000256" key="1">
    <source>
        <dbReference type="ARBA" id="ARBA00004442"/>
    </source>
</evidence>
<gene>
    <name evidence="5" type="primary">ompA_9</name>
    <name evidence="5" type="ORF">GALL_255680</name>
</gene>
<dbReference type="CDD" id="cd07185">
    <property type="entry name" value="OmpA_C-like"/>
    <property type="match status" value="1"/>
</dbReference>
<name>A0A1J5RKK1_9ZZZZ</name>
<evidence type="ECO:0000256" key="2">
    <source>
        <dbReference type="ARBA" id="ARBA00023136"/>
    </source>
</evidence>
<keyword evidence="3" id="KW-0998">Cell outer membrane</keyword>
<reference evidence="5" key="1">
    <citation type="submission" date="2016-10" db="EMBL/GenBank/DDBJ databases">
        <title>Sequence of Gallionella enrichment culture.</title>
        <authorList>
            <person name="Poehlein A."/>
            <person name="Muehling M."/>
            <person name="Daniel R."/>
        </authorList>
    </citation>
    <scope>NUCLEOTIDE SEQUENCE</scope>
</reference>
<dbReference type="PANTHER" id="PTHR30329:SF21">
    <property type="entry name" value="LIPOPROTEIN YIAD-RELATED"/>
    <property type="match status" value="1"/>
</dbReference>
<comment type="subcellular location">
    <subcellularLocation>
        <location evidence="1">Cell outer membrane</location>
    </subcellularLocation>
</comment>
<organism evidence="5">
    <name type="scientific">mine drainage metagenome</name>
    <dbReference type="NCBI Taxonomy" id="410659"/>
    <lineage>
        <taxon>unclassified sequences</taxon>
        <taxon>metagenomes</taxon>
        <taxon>ecological metagenomes</taxon>
    </lineage>
</organism>
<sequence>MKTSRIVLHTLVIASLGFVGSAGASESNKEGYLKDTGGQVVKSGSGLCWHTGSWTPAMAIAECDPDLVKKEAPKVAAADAPPAPPAPAAVREAPAFVPISLQAEALFSFDKAVLRAGGKKQLDAEVVDKMKEYPQVELVRVTGYTDRIGSTAYNRRLSQRRADAVKNYLVGQGIAAQRIETAAKGESDPIVSCDKIRGKATGKNRKLVDCLQPNRRITVEIEKQKPAQR</sequence>
<dbReference type="InterPro" id="IPR050330">
    <property type="entry name" value="Bact_OuterMem_StrucFunc"/>
</dbReference>
<protein>
    <submittedName>
        <fullName evidence="5">Outer membrane protein A</fullName>
    </submittedName>
</protein>
<evidence type="ECO:0000313" key="5">
    <source>
        <dbReference type="EMBL" id="OIQ92495.1"/>
    </source>
</evidence>
<dbReference type="Gene3D" id="3.30.1330.60">
    <property type="entry name" value="OmpA-like domain"/>
    <property type="match status" value="1"/>
</dbReference>
<proteinExistence type="predicted"/>
<dbReference type="Pfam" id="PF00691">
    <property type="entry name" value="OmpA"/>
    <property type="match status" value="1"/>
</dbReference>
<accession>A0A1J5RKK1</accession>